<evidence type="ECO:0000256" key="1">
    <source>
        <dbReference type="ARBA" id="ARBA00008779"/>
    </source>
</evidence>
<keyword evidence="6" id="KW-1185">Reference proteome</keyword>
<feature type="domain" description="Sulfatase N-terminal" evidence="4">
    <location>
        <begin position="68"/>
        <end position="376"/>
    </location>
</feature>
<dbReference type="Gene3D" id="3.40.720.10">
    <property type="entry name" value="Alkaline Phosphatase, subunit A"/>
    <property type="match status" value="1"/>
</dbReference>
<proteinExistence type="inferred from homology"/>
<comment type="similarity">
    <text evidence="1">Belongs to the sulfatase family.</text>
</comment>
<dbReference type="Gene3D" id="3.30.1120.10">
    <property type="match status" value="1"/>
</dbReference>
<evidence type="ECO:0000256" key="3">
    <source>
        <dbReference type="SAM" id="MobiDB-lite"/>
    </source>
</evidence>
<dbReference type="InterPro" id="IPR017850">
    <property type="entry name" value="Alkaline_phosphatase_core_sf"/>
</dbReference>
<feature type="region of interest" description="Disordered" evidence="3">
    <location>
        <begin position="488"/>
        <end position="516"/>
    </location>
</feature>
<name>A0A512MCQ6_9BACT</name>
<dbReference type="GO" id="GO:0004065">
    <property type="term" value="F:arylsulfatase activity"/>
    <property type="evidence" value="ECO:0007669"/>
    <property type="project" value="TreeGrafter"/>
</dbReference>
<organism evidence="5 6">
    <name type="scientific">Brevifollis gellanilyticus</name>
    <dbReference type="NCBI Taxonomy" id="748831"/>
    <lineage>
        <taxon>Bacteria</taxon>
        <taxon>Pseudomonadati</taxon>
        <taxon>Verrucomicrobiota</taxon>
        <taxon>Verrucomicrobiia</taxon>
        <taxon>Verrucomicrobiales</taxon>
        <taxon>Verrucomicrobiaceae</taxon>
    </lineage>
</organism>
<dbReference type="Proteomes" id="UP000321577">
    <property type="component" value="Unassembled WGS sequence"/>
</dbReference>
<sequence length="516" mass="56455">MLRLSLNRYVPRLFKGGLKVVKLTGKKALRATFMGAAQPLMFMKNQLLCTLSLLFCLACAVQAQNDRPNVVLIMADDQGWGDTGYNGHPELKTPNLDSLAASGLRMDRFYTGHFNCSPTRASVMTGRHPHRMGTFGPGSPIRAQEVTVAKVLQSAGYATGHFGKWHLNGKNGDRNTKTPPGRAILADDPLSPGKMGFDTWVSADNFFDLDPVLGRQGVAEKFQGEGSDIVTDEALKFIRSQAAAKKPFLTVVWFGNPHTPHEALPADKAAYKDLPEAAQNYYGELTAIDRSVGRLREALRELKVADNTLLWYTSDNGGDAGPKSTGNLRGSKGTLWEGGVRVPGIVEWPARIAKPLVSAMPCSTVDIYPTVLAATGAKAEKQIQPLDGINLLPLFDQQMTERGKPIPFWADARRDNAHATLIDWPYKLHTHASNARKTRKNAGPVAEVLLYDISKDPKETTDLATQEPERVKKMTASLETWKESVKKSLAGGDFDPPLPPEALIIPKAPRKGDKKE</sequence>
<evidence type="ECO:0000256" key="2">
    <source>
        <dbReference type="ARBA" id="ARBA00022801"/>
    </source>
</evidence>
<evidence type="ECO:0000313" key="5">
    <source>
        <dbReference type="EMBL" id="GEP44520.1"/>
    </source>
</evidence>
<gene>
    <name evidence="5" type="primary">GALNS_1</name>
    <name evidence="5" type="ORF">BGE01nite_38110</name>
</gene>
<keyword evidence="2" id="KW-0378">Hydrolase</keyword>
<comment type="caution">
    <text evidence="5">The sequence shown here is derived from an EMBL/GenBank/DDBJ whole genome shotgun (WGS) entry which is preliminary data.</text>
</comment>
<reference evidence="5 6" key="1">
    <citation type="submission" date="2019-07" db="EMBL/GenBank/DDBJ databases">
        <title>Whole genome shotgun sequence of Brevifollis gellanilyticus NBRC 108608.</title>
        <authorList>
            <person name="Hosoyama A."/>
            <person name="Uohara A."/>
            <person name="Ohji S."/>
            <person name="Ichikawa N."/>
        </authorList>
    </citation>
    <scope>NUCLEOTIDE SEQUENCE [LARGE SCALE GENOMIC DNA]</scope>
    <source>
        <strain evidence="5 6">NBRC 108608</strain>
    </source>
</reference>
<protein>
    <submittedName>
        <fullName evidence="5">N-acetylgalactosamine-6-sulfatase</fullName>
    </submittedName>
</protein>
<dbReference type="InterPro" id="IPR000917">
    <property type="entry name" value="Sulfatase_N"/>
</dbReference>
<dbReference type="InterPro" id="IPR050738">
    <property type="entry name" value="Sulfatase"/>
</dbReference>
<dbReference type="SUPFAM" id="SSF53649">
    <property type="entry name" value="Alkaline phosphatase-like"/>
    <property type="match status" value="1"/>
</dbReference>
<evidence type="ECO:0000313" key="6">
    <source>
        <dbReference type="Proteomes" id="UP000321577"/>
    </source>
</evidence>
<dbReference type="AlphaFoldDB" id="A0A512MCQ6"/>
<accession>A0A512MCQ6</accession>
<dbReference type="EMBL" id="BKAG01000031">
    <property type="protein sequence ID" value="GEP44520.1"/>
    <property type="molecule type" value="Genomic_DNA"/>
</dbReference>
<evidence type="ECO:0000259" key="4">
    <source>
        <dbReference type="Pfam" id="PF00884"/>
    </source>
</evidence>
<dbReference type="PANTHER" id="PTHR42693:SF53">
    <property type="entry name" value="ENDO-4-O-SULFATASE"/>
    <property type="match status" value="1"/>
</dbReference>
<dbReference type="Pfam" id="PF00884">
    <property type="entry name" value="Sulfatase"/>
    <property type="match status" value="1"/>
</dbReference>
<dbReference type="PANTHER" id="PTHR42693">
    <property type="entry name" value="ARYLSULFATASE FAMILY MEMBER"/>
    <property type="match status" value="1"/>
</dbReference>